<accession>A0AAW1R103</accession>
<feature type="compositionally biased region" description="Low complexity" evidence="1">
    <location>
        <begin position="151"/>
        <end position="164"/>
    </location>
</feature>
<dbReference type="PROSITE" id="PS50006">
    <property type="entry name" value="FHA_DOMAIN"/>
    <property type="match status" value="1"/>
</dbReference>
<dbReference type="AlphaFoldDB" id="A0AAW1R103"/>
<protein>
    <recommendedName>
        <fullName evidence="2">FHA domain-containing protein</fullName>
    </recommendedName>
</protein>
<name>A0AAW1R103_9CHLO</name>
<dbReference type="CDD" id="cd00060">
    <property type="entry name" value="FHA"/>
    <property type="match status" value="1"/>
</dbReference>
<reference evidence="3 4" key="1">
    <citation type="journal article" date="2024" name="Nat. Commun.">
        <title>Phylogenomics reveals the evolutionary origins of lichenization in chlorophyte algae.</title>
        <authorList>
            <person name="Puginier C."/>
            <person name="Libourel C."/>
            <person name="Otte J."/>
            <person name="Skaloud P."/>
            <person name="Haon M."/>
            <person name="Grisel S."/>
            <person name="Petersen M."/>
            <person name="Berrin J.G."/>
            <person name="Delaux P.M."/>
            <person name="Dal Grande F."/>
            <person name="Keller J."/>
        </authorList>
    </citation>
    <scope>NUCLEOTIDE SEQUENCE [LARGE SCALE GENOMIC DNA]</scope>
    <source>
        <strain evidence="3 4">SAG 245.80</strain>
    </source>
</reference>
<sequence length="176" mass="18712">MLASCSSSVLRGAAPFTSHRAARARRPRSRAASWCTNQLVLVPTGDGTTDHLDDGNVPLPGEILLKEGLYELGREEPADVMVPVPTVSTRHAMLRVESGNVTVTDLDSTNGTYVDEREVNPLRSAKLKVGSEVVFGDKYLAKFQLVDRPDAPVTAPVTPASADAKVGDEAGVADTE</sequence>
<evidence type="ECO:0000259" key="2">
    <source>
        <dbReference type="PROSITE" id="PS50006"/>
    </source>
</evidence>
<proteinExistence type="predicted"/>
<dbReference type="EMBL" id="JALJOU010000059">
    <property type="protein sequence ID" value="KAK9827293.1"/>
    <property type="molecule type" value="Genomic_DNA"/>
</dbReference>
<dbReference type="Pfam" id="PF00498">
    <property type="entry name" value="FHA"/>
    <property type="match status" value="1"/>
</dbReference>
<dbReference type="InterPro" id="IPR000253">
    <property type="entry name" value="FHA_dom"/>
</dbReference>
<dbReference type="Proteomes" id="UP001445335">
    <property type="component" value="Unassembled WGS sequence"/>
</dbReference>
<feature type="region of interest" description="Disordered" evidence="1">
    <location>
        <begin position="150"/>
        <end position="176"/>
    </location>
</feature>
<dbReference type="SUPFAM" id="SSF49879">
    <property type="entry name" value="SMAD/FHA domain"/>
    <property type="match status" value="1"/>
</dbReference>
<dbReference type="InterPro" id="IPR008984">
    <property type="entry name" value="SMAD_FHA_dom_sf"/>
</dbReference>
<evidence type="ECO:0000313" key="3">
    <source>
        <dbReference type="EMBL" id="KAK9827293.1"/>
    </source>
</evidence>
<evidence type="ECO:0000313" key="4">
    <source>
        <dbReference type="Proteomes" id="UP001445335"/>
    </source>
</evidence>
<organism evidence="3 4">
    <name type="scientific">Elliptochloris bilobata</name>
    <dbReference type="NCBI Taxonomy" id="381761"/>
    <lineage>
        <taxon>Eukaryota</taxon>
        <taxon>Viridiplantae</taxon>
        <taxon>Chlorophyta</taxon>
        <taxon>core chlorophytes</taxon>
        <taxon>Trebouxiophyceae</taxon>
        <taxon>Trebouxiophyceae incertae sedis</taxon>
        <taxon>Elliptochloris clade</taxon>
        <taxon>Elliptochloris</taxon>
    </lineage>
</organism>
<evidence type="ECO:0000256" key="1">
    <source>
        <dbReference type="SAM" id="MobiDB-lite"/>
    </source>
</evidence>
<feature type="domain" description="FHA" evidence="2">
    <location>
        <begin position="70"/>
        <end position="119"/>
    </location>
</feature>
<gene>
    <name evidence="3" type="ORF">WJX81_001312</name>
</gene>
<comment type="caution">
    <text evidence="3">The sequence shown here is derived from an EMBL/GenBank/DDBJ whole genome shotgun (WGS) entry which is preliminary data.</text>
</comment>
<dbReference type="InterPro" id="IPR050923">
    <property type="entry name" value="Cell_Proc_Reg/RNA_Proc"/>
</dbReference>
<keyword evidence="4" id="KW-1185">Reference proteome</keyword>
<dbReference type="PANTHER" id="PTHR23308">
    <property type="entry name" value="NUCLEAR INHIBITOR OF PROTEIN PHOSPHATASE-1"/>
    <property type="match status" value="1"/>
</dbReference>
<dbReference type="Gene3D" id="2.60.200.20">
    <property type="match status" value="1"/>
</dbReference>
<dbReference type="SMART" id="SM00240">
    <property type="entry name" value="FHA"/>
    <property type="match status" value="1"/>
</dbReference>